<name>A0A6A5H9Y8_CAERE</name>
<accession>A0A6A5H9Y8</accession>
<feature type="region of interest" description="Disordered" evidence="1">
    <location>
        <begin position="91"/>
        <end position="146"/>
    </location>
</feature>
<organism evidence="2 3">
    <name type="scientific">Caenorhabditis remanei</name>
    <name type="common">Caenorhabditis vulgaris</name>
    <dbReference type="NCBI Taxonomy" id="31234"/>
    <lineage>
        <taxon>Eukaryota</taxon>
        <taxon>Metazoa</taxon>
        <taxon>Ecdysozoa</taxon>
        <taxon>Nematoda</taxon>
        <taxon>Chromadorea</taxon>
        <taxon>Rhabditida</taxon>
        <taxon>Rhabditina</taxon>
        <taxon>Rhabditomorpha</taxon>
        <taxon>Rhabditoidea</taxon>
        <taxon>Rhabditidae</taxon>
        <taxon>Peloderinae</taxon>
        <taxon>Caenorhabditis</taxon>
    </lineage>
</organism>
<feature type="compositionally biased region" description="Basic and acidic residues" evidence="1">
    <location>
        <begin position="112"/>
        <end position="124"/>
    </location>
</feature>
<comment type="caution">
    <text evidence="2">The sequence shown here is derived from an EMBL/GenBank/DDBJ whole genome shotgun (WGS) entry which is preliminary data.</text>
</comment>
<gene>
    <name evidence="2" type="ORF">GCK72_011908</name>
</gene>
<feature type="compositionally biased region" description="Basic and acidic residues" evidence="1">
    <location>
        <begin position="91"/>
        <end position="105"/>
    </location>
</feature>
<dbReference type="AlphaFoldDB" id="A0A6A5H9Y8"/>
<dbReference type="KEGG" id="crq:GCK72_011908"/>
<sequence>MFIYFSLVQDIIITKREPSNPEASSKHLNNLSIDTTDYRAKILNANEHNLKAQKGRDSAVKKAAKFEEKAKQYDELEVKFKEMKKEKEQLERKIATQAKHSEEKRLRTRIASRQDIEKQLRSSRNEYQQKISIGREHSSRQTVRRR</sequence>
<proteinExistence type="predicted"/>
<reference evidence="2 3" key="1">
    <citation type="submission" date="2019-12" db="EMBL/GenBank/DDBJ databases">
        <title>Chromosome-level assembly of the Caenorhabditis remanei genome.</title>
        <authorList>
            <person name="Teterina A.A."/>
            <person name="Willis J.H."/>
            <person name="Phillips P.C."/>
        </authorList>
    </citation>
    <scope>NUCLEOTIDE SEQUENCE [LARGE SCALE GENOMIC DNA]</scope>
    <source>
        <strain evidence="2 3">PX506</strain>
        <tissue evidence="2">Whole organism</tissue>
    </source>
</reference>
<evidence type="ECO:0000256" key="1">
    <source>
        <dbReference type="SAM" id="MobiDB-lite"/>
    </source>
</evidence>
<dbReference type="EMBL" id="WUAV01000003">
    <property type="protein sequence ID" value="KAF1763641.1"/>
    <property type="molecule type" value="Genomic_DNA"/>
</dbReference>
<dbReference type="RefSeq" id="XP_053588323.1">
    <property type="nucleotide sequence ID" value="XM_053728746.1"/>
</dbReference>
<evidence type="ECO:0000313" key="2">
    <source>
        <dbReference type="EMBL" id="KAF1763641.1"/>
    </source>
</evidence>
<dbReference type="Proteomes" id="UP000483820">
    <property type="component" value="Chromosome III"/>
</dbReference>
<dbReference type="CTD" id="78775309"/>
<protein>
    <submittedName>
        <fullName evidence="2">Uncharacterized protein</fullName>
    </submittedName>
</protein>
<dbReference type="GeneID" id="78775309"/>
<evidence type="ECO:0000313" key="3">
    <source>
        <dbReference type="Proteomes" id="UP000483820"/>
    </source>
</evidence>